<comment type="caution">
    <text evidence="2">The sequence shown here is derived from an EMBL/GenBank/DDBJ whole genome shotgun (WGS) entry which is preliminary data.</text>
</comment>
<dbReference type="OrthoDB" id="8588792at2"/>
<organism evidence="2 3">
    <name type="scientific">Lysobacter enzymogenes</name>
    <dbReference type="NCBI Taxonomy" id="69"/>
    <lineage>
        <taxon>Bacteria</taxon>
        <taxon>Pseudomonadati</taxon>
        <taxon>Pseudomonadota</taxon>
        <taxon>Gammaproteobacteria</taxon>
        <taxon>Lysobacterales</taxon>
        <taxon>Lysobacteraceae</taxon>
        <taxon>Lysobacter</taxon>
    </lineage>
</organism>
<dbReference type="AlphaFoldDB" id="A0A1T3VND6"/>
<dbReference type="Pfam" id="PF05229">
    <property type="entry name" value="SCPU"/>
    <property type="match status" value="1"/>
</dbReference>
<name>A0A1T3VND6_LYSEN</name>
<dbReference type="PANTHER" id="PTHR37089:SF4">
    <property type="entry name" value="EXPORTED PROTEIN"/>
    <property type="match status" value="1"/>
</dbReference>
<evidence type="ECO:0000313" key="2">
    <source>
        <dbReference type="EMBL" id="ROU08918.1"/>
    </source>
</evidence>
<dbReference type="InterPro" id="IPR007893">
    <property type="entry name" value="Spore_coat_U/FanG"/>
</dbReference>
<evidence type="ECO:0000259" key="1">
    <source>
        <dbReference type="Pfam" id="PF05229"/>
    </source>
</evidence>
<dbReference type="SMART" id="SM00972">
    <property type="entry name" value="SCPU"/>
    <property type="match status" value="1"/>
</dbReference>
<dbReference type="PANTHER" id="PTHR37089">
    <property type="entry name" value="PROTEIN U-RELATED"/>
    <property type="match status" value="1"/>
</dbReference>
<feature type="domain" description="Spore coat protein U/FanG" evidence="1">
    <location>
        <begin position="27"/>
        <end position="164"/>
    </location>
</feature>
<protein>
    <submittedName>
        <fullName evidence="2">SCPU domain-containing protein</fullName>
    </submittedName>
</protein>
<dbReference type="RefSeq" id="WP_078996236.1">
    <property type="nucleotide sequence ID" value="NZ_CP110813.1"/>
</dbReference>
<evidence type="ECO:0000313" key="3">
    <source>
        <dbReference type="Proteomes" id="UP000275910"/>
    </source>
</evidence>
<proteinExistence type="predicted"/>
<accession>A0A1T3VND6</accession>
<dbReference type="InterPro" id="IPR053167">
    <property type="entry name" value="Spore_coat_component"/>
</dbReference>
<gene>
    <name evidence="2" type="ORF">D9T17_02190</name>
</gene>
<sequence length="167" mass="16743">MRSVSSRSVFAALALAAAGPAFAASDTANLNVTITITSVCDIHTTAPLPVNFGSVSSSATNVDQQGQLTVNCTPGTAYTIGLDNGQNGTDVNSRKMANGANLVPYQLYRAAARGPGDVWGSTVGAGGNVLAGSGTGAAVNVPVYGRTPSANFPAGTYNDVVIATITY</sequence>
<dbReference type="Proteomes" id="UP000275910">
    <property type="component" value="Unassembled WGS sequence"/>
</dbReference>
<dbReference type="EMBL" id="RCTY01000006">
    <property type="protein sequence ID" value="ROU08918.1"/>
    <property type="molecule type" value="Genomic_DNA"/>
</dbReference>
<reference evidence="2 3" key="1">
    <citation type="submission" date="2018-10" db="EMBL/GenBank/DDBJ databases">
        <title>The genome of Lysobacter enzymogenes OH11.</title>
        <authorList>
            <person name="Liu F."/>
            <person name="Zhao Y."/>
            <person name="Qian G."/>
            <person name="Chen Y."/>
            <person name="Xu H."/>
        </authorList>
    </citation>
    <scope>NUCLEOTIDE SEQUENCE [LARGE SCALE GENOMIC DNA]</scope>
    <source>
        <strain evidence="2 3">OH11</strain>
    </source>
</reference>